<gene>
    <name evidence="7 8" type="primary">murI</name>
    <name evidence="8" type="ORF">C12CBH8_13950</name>
</gene>
<dbReference type="EMBL" id="AP023321">
    <property type="protein sequence ID" value="BCI60756.1"/>
    <property type="molecule type" value="Genomic_DNA"/>
</dbReference>
<dbReference type="AlphaFoldDB" id="A0A7I8D1X4"/>
<dbReference type="UniPathway" id="UPA00219"/>
<comment type="catalytic activity">
    <reaction evidence="1 7">
        <text>L-glutamate = D-glutamate</text>
        <dbReference type="Rhea" id="RHEA:12813"/>
        <dbReference type="ChEBI" id="CHEBI:29985"/>
        <dbReference type="ChEBI" id="CHEBI:29986"/>
        <dbReference type="EC" id="5.1.1.3"/>
    </reaction>
</comment>
<name>A0A7I8D1X4_9FIRM</name>
<evidence type="ECO:0000313" key="9">
    <source>
        <dbReference type="Proteomes" id="UP000593890"/>
    </source>
</evidence>
<dbReference type="KEGG" id="sman:C12CBH8_13950"/>
<dbReference type="GO" id="GO:0071555">
    <property type="term" value="P:cell wall organization"/>
    <property type="evidence" value="ECO:0007669"/>
    <property type="project" value="UniProtKB-KW"/>
</dbReference>
<comment type="caution">
    <text evidence="7">Lacks conserved residue(s) required for the propagation of feature annotation.</text>
</comment>
<accession>A0A7I8D1X4</accession>
<keyword evidence="5 7" id="KW-0413">Isomerase</keyword>
<dbReference type="RefSeq" id="WP_215532880.1">
    <property type="nucleotide sequence ID" value="NZ_AP023321.1"/>
</dbReference>
<evidence type="ECO:0000256" key="2">
    <source>
        <dbReference type="ARBA" id="ARBA00013090"/>
    </source>
</evidence>
<dbReference type="PANTHER" id="PTHR21198">
    <property type="entry name" value="GLUTAMATE RACEMASE"/>
    <property type="match status" value="1"/>
</dbReference>
<feature type="active site" description="Proton donor/acceptor" evidence="7">
    <location>
        <position position="185"/>
    </location>
</feature>
<evidence type="ECO:0000256" key="1">
    <source>
        <dbReference type="ARBA" id="ARBA00001602"/>
    </source>
</evidence>
<dbReference type="GO" id="GO:0008360">
    <property type="term" value="P:regulation of cell shape"/>
    <property type="evidence" value="ECO:0007669"/>
    <property type="project" value="UniProtKB-KW"/>
</dbReference>
<dbReference type="EC" id="5.1.1.3" evidence="2 7"/>
<dbReference type="InterPro" id="IPR033134">
    <property type="entry name" value="Asp/Glu_racemase_AS_2"/>
</dbReference>
<dbReference type="NCBIfam" id="TIGR00067">
    <property type="entry name" value="glut_race"/>
    <property type="match status" value="1"/>
</dbReference>
<comment type="pathway">
    <text evidence="7">Cell wall biogenesis; peptidoglycan biosynthesis.</text>
</comment>
<organism evidence="8 9">
    <name type="scientific">Solibaculum mannosilyticum</name>
    <dbReference type="NCBI Taxonomy" id="2780922"/>
    <lineage>
        <taxon>Bacteria</taxon>
        <taxon>Bacillati</taxon>
        <taxon>Bacillota</taxon>
        <taxon>Clostridia</taxon>
        <taxon>Eubacteriales</taxon>
        <taxon>Oscillospiraceae</taxon>
        <taxon>Solibaculum</taxon>
    </lineage>
</organism>
<reference evidence="9" key="1">
    <citation type="submission" date="2020-07" db="EMBL/GenBank/DDBJ databases">
        <title>Complete genome sequencing of Clostridia bacterium strain 12CBH8.</title>
        <authorList>
            <person name="Sakamoto M."/>
            <person name="Murakami T."/>
            <person name="Mori H."/>
        </authorList>
    </citation>
    <scope>NUCLEOTIDE SEQUENCE [LARGE SCALE GENOMIC DNA]</scope>
    <source>
        <strain evidence="9">12CBH8</strain>
    </source>
</reference>
<evidence type="ECO:0000256" key="7">
    <source>
        <dbReference type="HAMAP-Rule" id="MF_00258"/>
    </source>
</evidence>
<dbReference type="FunFam" id="3.40.50.1860:FF:000001">
    <property type="entry name" value="Glutamate racemase"/>
    <property type="match status" value="1"/>
</dbReference>
<keyword evidence="3 7" id="KW-0133">Cell shape</keyword>
<dbReference type="HAMAP" id="MF_00258">
    <property type="entry name" value="Glu_racemase"/>
    <property type="match status" value="1"/>
</dbReference>
<dbReference type="Proteomes" id="UP000593890">
    <property type="component" value="Chromosome"/>
</dbReference>
<dbReference type="Gene3D" id="3.40.50.1860">
    <property type="match status" value="2"/>
</dbReference>
<comment type="similarity">
    <text evidence="7">Belongs to the aspartate/glutamate racemases family.</text>
</comment>
<dbReference type="SUPFAM" id="SSF53681">
    <property type="entry name" value="Aspartate/glutamate racemase"/>
    <property type="match status" value="2"/>
</dbReference>
<dbReference type="PANTHER" id="PTHR21198:SF2">
    <property type="entry name" value="GLUTAMATE RACEMASE"/>
    <property type="match status" value="1"/>
</dbReference>
<evidence type="ECO:0000256" key="4">
    <source>
        <dbReference type="ARBA" id="ARBA00022984"/>
    </source>
</evidence>
<keyword evidence="6 7" id="KW-0961">Cell wall biogenesis/degradation</keyword>
<evidence type="ECO:0000256" key="6">
    <source>
        <dbReference type="ARBA" id="ARBA00023316"/>
    </source>
</evidence>
<evidence type="ECO:0000256" key="5">
    <source>
        <dbReference type="ARBA" id="ARBA00023235"/>
    </source>
</evidence>
<sequence>MDARPIGVFDSGLGGLTVVKELEALLPGEDIVYFGDTGRVPYGTRSFETIERYARQDMSFLLEMDVKLMIAACGTVSSVAPHVGNDIDIPFIGVVEPAARKAVEATQNGRVGVIGTTATIQSGAFDSTIHRLASGVSVFQQDCPMFVHLVENGWCTADDPIARLAAERYLGGLKDQEVDTLILGCTHFPILRQVIAQVMGPDVTLINTGAEAARRAATLLKESGQCAPADKNRGRCRFFVSDAVGGFNRTASMFLGRDIREQVSRVDIINHPILPSCSSAKGE</sequence>
<dbReference type="GO" id="GO:0009252">
    <property type="term" value="P:peptidoglycan biosynthetic process"/>
    <property type="evidence" value="ECO:0007669"/>
    <property type="project" value="UniProtKB-UniRule"/>
</dbReference>
<proteinExistence type="inferred from homology"/>
<protein>
    <recommendedName>
        <fullName evidence="2 7">Glutamate racemase</fullName>
        <ecNumber evidence="2 7">5.1.1.3</ecNumber>
    </recommendedName>
</protein>
<dbReference type="GO" id="GO:0008881">
    <property type="term" value="F:glutamate racemase activity"/>
    <property type="evidence" value="ECO:0007669"/>
    <property type="project" value="UniProtKB-UniRule"/>
</dbReference>
<evidence type="ECO:0000256" key="3">
    <source>
        <dbReference type="ARBA" id="ARBA00022960"/>
    </source>
</evidence>
<dbReference type="Pfam" id="PF01177">
    <property type="entry name" value="Asp_Glu_race"/>
    <property type="match status" value="1"/>
</dbReference>
<feature type="active site" description="Proton donor/acceptor" evidence="7">
    <location>
        <position position="73"/>
    </location>
</feature>
<feature type="binding site" evidence="7">
    <location>
        <begin position="42"/>
        <end position="43"/>
    </location>
    <ligand>
        <name>substrate</name>
    </ligand>
</feature>
<dbReference type="InterPro" id="IPR004391">
    <property type="entry name" value="Glu_race"/>
</dbReference>
<feature type="binding site" evidence="7">
    <location>
        <begin position="186"/>
        <end position="187"/>
    </location>
    <ligand>
        <name>substrate</name>
    </ligand>
</feature>
<keyword evidence="9" id="KW-1185">Reference proteome</keyword>
<comment type="function">
    <text evidence="7">Provides the (R)-glutamate required for cell wall biosynthesis.</text>
</comment>
<keyword evidence="4 7" id="KW-0573">Peptidoglycan synthesis</keyword>
<dbReference type="PROSITE" id="PS00924">
    <property type="entry name" value="ASP_GLU_RACEMASE_2"/>
    <property type="match status" value="1"/>
</dbReference>
<dbReference type="InterPro" id="IPR015942">
    <property type="entry name" value="Asp/Glu/hydantoin_racemase"/>
</dbReference>
<dbReference type="InterPro" id="IPR001920">
    <property type="entry name" value="Asp/Glu_race"/>
</dbReference>
<evidence type="ECO:0000313" key="8">
    <source>
        <dbReference type="EMBL" id="BCI60756.1"/>
    </source>
</evidence>
<feature type="binding site" evidence="7">
    <location>
        <begin position="10"/>
        <end position="11"/>
    </location>
    <ligand>
        <name>substrate</name>
    </ligand>
</feature>